<evidence type="ECO:0000313" key="3">
    <source>
        <dbReference type="Proteomes" id="UP000461670"/>
    </source>
</evidence>
<dbReference type="EMBL" id="WNDQ01000037">
    <property type="protein sequence ID" value="KAF1020326.1"/>
    <property type="molecule type" value="Genomic_DNA"/>
</dbReference>
<proteinExistence type="predicted"/>
<dbReference type="Gene3D" id="2.40.370.10">
    <property type="entry name" value="AttH-like domain"/>
    <property type="match status" value="2"/>
</dbReference>
<dbReference type="AlphaFoldDB" id="A0A7V8FMR1"/>
<dbReference type="Pfam" id="PF07143">
    <property type="entry name" value="CrtC"/>
    <property type="match status" value="1"/>
</dbReference>
<dbReference type="InterPro" id="IPR010791">
    <property type="entry name" value="AttH_dom"/>
</dbReference>
<dbReference type="PROSITE" id="PS51318">
    <property type="entry name" value="TAT"/>
    <property type="match status" value="1"/>
</dbReference>
<gene>
    <name evidence="2" type="ORF">GAK30_02573</name>
</gene>
<sequence>MRRFLFSDSAVPSPAPRGLTRRQGLRLGLVAGLLAGAADPFAQWPRLGAAQALPLRTLQFPRDHGSHPDFQTEWWYVTGQLETAPGQPAYGFQVTFFRSRIASTQTLDSAFAAKQLLFAHVAVTDVAAGRLHHDQRMARAGQGLAEAGEHDMDVFIGPWRLASEAAGRHHARIEGEAIGLDLVFEDSQPLLLQGDQGLSRKGPLPEQASYYYSRPQLRVQGSLRLGNAAAVKVAGTAWLDHEWSQALLARDAEGWDWMGMNLHDGSALTVFQLRRADGTALWTGGSWRPAGGAARIFAPGELVWQPGRIWTSARSGARYPVEWTVATPAGRFGVQALVDDQELDASASTGGIYWEGLSRLTRNGQAAGAGYLEMTGYHSPLRVR</sequence>
<evidence type="ECO:0000313" key="2">
    <source>
        <dbReference type="EMBL" id="KAF1020326.1"/>
    </source>
</evidence>
<reference evidence="3" key="1">
    <citation type="journal article" date="2020" name="MBio">
        <title>Horizontal gene transfer to a defensive symbiont with a reduced genome amongst a multipartite beetle microbiome.</title>
        <authorList>
            <person name="Waterworth S.C."/>
            <person name="Florez L.V."/>
            <person name="Rees E.R."/>
            <person name="Hertweck C."/>
            <person name="Kaltenpoth M."/>
            <person name="Kwan J.C."/>
        </authorList>
    </citation>
    <scope>NUCLEOTIDE SEQUENCE [LARGE SCALE GENOMIC DNA]</scope>
</reference>
<comment type="caution">
    <text evidence="2">The sequence shown here is derived from an EMBL/GenBank/DDBJ whole genome shotgun (WGS) entry which is preliminary data.</text>
</comment>
<dbReference type="InterPro" id="IPR006311">
    <property type="entry name" value="TAT_signal"/>
</dbReference>
<protein>
    <recommendedName>
        <fullName evidence="1">AttH domain-containing protein</fullName>
    </recommendedName>
</protein>
<dbReference type="SUPFAM" id="SSF159245">
    <property type="entry name" value="AttH-like"/>
    <property type="match status" value="1"/>
</dbReference>
<dbReference type="PANTHER" id="PTHR38591">
    <property type="entry name" value="HYDROLASE"/>
    <property type="match status" value="1"/>
</dbReference>
<dbReference type="InterPro" id="IPR023374">
    <property type="entry name" value="AttH-like_dom_sf"/>
</dbReference>
<name>A0A7V8FMR1_9BURK</name>
<accession>A0A7V8FMR1</accession>
<dbReference type="Proteomes" id="UP000461670">
    <property type="component" value="Unassembled WGS sequence"/>
</dbReference>
<evidence type="ECO:0000259" key="1">
    <source>
        <dbReference type="Pfam" id="PF07143"/>
    </source>
</evidence>
<organism evidence="2 3">
    <name type="scientific">Paracidovorax wautersii</name>
    <dbReference type="NCBI Taxonomy" id="1177982"/>
    <lineage>
        <taxon>Bacteria</taxon>
        <taxon>Pseudomonadati</taxon>
        <taxon>Pseudomonadota</taxon>
        <taxon>Betaproteobacteria</taxon>
        <taxon>Burkholderiales</taxon>
        <taxon>Comamonadaceae</taxon>
        <taxon>Paracidovorax</taxon>
    </lineage>
</organism>
<dbReference type="Pfam" id="PF17186">
    <property type="entry name" value="Lipocalin_9"/>
    <property type="match status" value="1"/>
</dbReference>
<dbReference type="PANTHER" id="PTHR38591:SF1">
    <property type="entry name" value="BLL1000 PROTEIN"/>
    <property type="match status" value="1"/>
</dbReference>
<feature type="domain" description="AttH" evidence="1">
    <location>
        <begin position="72"/>
        <end position="245"/>
    </location>
</feature>